<dbReference type="PROSITE" id="PS00447">
    <property type="entry name" value="DNA_POLYMERASE_A"/>
    <property type="match status" value="1"/>
</dbReference>
<dbReference type="InterPro" id="IPR029060">
    <property type="entry name" value="PIN-like_dom_sf"/>
</dbReference>
<evidence type="ECO:0000256" key="7">
    <source>
        <dbReference type="ARBA" id="ARBA00022722"/>
    </source>
</evidence>
<evidence type="ECO:0000259" key="17">
    <source>
        <dbReference type="SMART" id="SM00474"/>
    </source>
</evidence>
<keyword evidence="11 16" id="KW-0239">DNA-directed DNA polymerase</keyword>
<evidence type="ECO:0000313" key="20">
    <source>
        <dbReference type="EMBL" id="OGL72885.1"/>
    </source>
</evidence>
<dbReference type="CDD" id="cd06140">
    <property type="entry name" value="DNA_polA_I_Bacillus_like_exo"/>
    <property type="match status" value="1"/>
</dbReference>
<dbReference type="Pfam" id="PF02739">
    <property type="entry name" value="5_3_exonuc_N"/>
    <property type="match status" value="1"/>
</dbReference>
<keyword evidence="13 16" id="KW-0234">DNA repair</keyword>
<evidence type="ECO:0000256" key="2">
    <source>
        <dbReference type="ARBA" id="ARBA00012417"/>
    </source>
</evidence>
<comment type="catalytic activity">
    <reaction evidence="14 16">
        <text>DNA(n) + a 2'-deoxyribonucleoside 5'-triphosphate = DNA(n+1) + diphosphate</text>
        <dbReference type="Rhea" id="RHEA:22508"/>
        <dbReference type="Rhea" id="RHEA-COMP:17339"/>
        <dbReference type="Rhea" id="RHEA-COMP:17340"/>
        <dbReference type="ChEBI" id="CHEBI:33019"/>
        <dbReference type="ChEBI" id="CHEBI:61560"/>
        <dbReference type="ChEBI" id="CHEBI:173112"/>
        <dbReference type="EC" id="2.7.7.7"/>
    </reaction>
</comment>
<dbReference type="InterPro" id="IPR020045">
    <property type="entry name" value="DNA_polI_H3TH"/>
</dbReference>
<dbReference type="InterPro" id="IPR036279">
    <property type="entry name" value="5-3_exonuclease_C_sf"/>
</dbReference>
<dbReference type="FunFam" id="1.20.1060.10:FF:000001">
    <property type="entry name" value="DNA polymerase I"/>
    <property type="match status" value="1"/>
</dbReference>
<dbReference type="FunFam" id="1.10.150.20:FF:000003">
    <property type="entry name" value="DNA polymerase I"/>
    <property type="match status" value="1"/>
</dbReference>
<evidence type="ECO:0000256" key="11">
    <source>
        <dbReference type="ARBA" id="ARBA00022932"/>
    </source>
</evidence>
<reference evidence="20 21" key="1">
    <citation type="journal article" date="2016" name="Nat. Commun.">
        <title>Thousands of microbial genomes shed light on interconnected biogeochemical processes in an aquifer system.</title>
        <authorList>
            <person name="Anantharaman K."/>
            <person name="Brown C.T."/>
            <person name="Hug L.A."/>
            <person name="Sharon I."/>
            <person name="Castelle C.J."/>
            <person name="Probst A.J."/>
            <person name="Thomas B.C."/>
            <person name="Singh A."/>
            <person name="Wilkins M.J."/>
            <person name="Karaoz U."/>
            <person name="Brodie E.L."/>
            <person name="Williams K.H."/>
            <person name="Hubbard S.S."/>
            <person name="Banfield J.F."/>
        </authorList>
    </citation>
    <scope>NUCLEOTIDE SEQUENCE [LARGE SCALE GENOMIC DNA]</scope>
</reference>
<dbReference type="SUPFAM" id="SSF53098">
    <property type="entry name" value="Ribonuclease H-like"/>
    <property type="match status" value="1"/>
</dbReference>
<dbReference type="EC" id="2.7.7.7" evidence="2 15"/>
<evidence type="ECO:0000256" key="5">
    <source>
        <dbReference type="ARBA" id="ARBA00022695"/>
    </source>
</evidence>
<dbReference type="GO" id="GO:0008408">
    <property type="term" value="F:3'-5' exonuclease activity"/>
    <property type="evidence" value="ECO:0007669"/>
    <property type="project" value="InterPro"/>
</dbReference>
<dbReference type="GO" id="GO:0008409">
    <property type="term" value="F:5'-3' exonuclease activity"/>
    <property type="evidence" value="ECO:0007669"/>
    <property type="project" value="InterPro"/>
</dbReference>
<comment type="caution">
    <text evidence="20">The sequence shown here is derived from an EMBL/GenBank/DDBJ whole genome shotgun (WGS) entry which is preliminary data.</text>
</comment>
<dbReference type="GO" id="GO:0003677">
    <property type="term" value="F:DNA binding"/>
    <property type="evidence" value="ECO:0007669"/>
    <property type="project" value="UniProtKB-UniRule"/>
</dbReference>
<evidence type="ECO:0000256" key="6">
    <source>
        <dbReference type="ARBA" id="ARBA00022705"/>
    </source>
</evidence>
<dbReference type="Gene3D" id="3.40.50.1010">
    <property type="entry name" value="5'-nuclease"/>
    <property type="match status" value="1"/>
</dbReference>
<dbReference type="InterPro" id="IPR008918">
    <property type="entry name" value="HhH2"/>
</dbReference>
<dbReference type="SMART" id="SM00475">
    <property type="entry name" value="53EXOc"/>
    <property type="match status" value="1"/>
</dbReference>
<organism evidence="20 21">
    <name type="scientific">Candidatus Uhrbacteria bacterium RIFCSPHIGHO2_02_FULL_57_19</name>
    <dbReference type="NCBI Taxonomy" id="1802391"/>
    <lineage>
        <taxon>Bacteria</taxon>
        <taxon>Candidatus Uhriibacteriota</taxon>
    </lineage>
</organism>
<keyword evidence="9" id="KW-0378">Hydrolase</keyword>
<dbReference type="InterPro" id="IPR020046">
    <property type="entry name" value="5-3_exonucl_a-hlix_arch_N"/>
</dbReference>
<evidence type="ECO:0000256" key="12">
    <source>
        <dbReference type="ARBA" id="ARBA00023125"/>
    </source>
</evidence>
<dbReference type="SMART" id="SM00279">
    <property type="entry name" value="HhH2"/>
    <property type="match status" value="1"/>
</dbReference>
<dbReference type="AlphaFoldDB" id="A0A1F7U3Q2"/>
<evidence type="ECO:0000256" key="9">
    <source>
        <dbReference type="ARBA" id="ARBA00022801"/>
    </source>
</evidence>
<feature type="domain" description="5'-3' exonuclease" evidence="18">
    <location>
        <begin position="3"/>
        <end position="269"/>
    </location>
</feature>
<keyword evidence="10" id="KW-0269">Exonuclease</keyword>
<accession>A0A1F7U3Q2</accession>
<keyword evidence="6 16" id="KW-0235">DNA replication</keyword>
<dbReference type="InterPro" id="IPR002421">
    <property type="entry name" value="5-3_exonuclease"/>
</dbReference>
<dbReference type="Gene3D" id="1.20.1060.10">
    <property type="entry name" value="Taq DNA Polymerase, Chain T, domain 4"/>
    <property type="match status" value="1"/>
</dbReference>
<dbReference type="InterPro" id="IPR001098">
    <property type="entry name" value="DNA-dir_DNA_pol_A_palm_dom"/>
</dbReference>
<dbReference type="InterPro" id="IPR002298">
    <property type="entry name" value="DNA_polymerase_A"/>
</dbReference>
<dbReference type="Gene3D" id="1.10.150.20">
    <property type="entry name" value="5' to 3' exonuclease, C-terminal subdomain"/>
    <property type="match status" value="2"/>
</dbReference>
<dbReference type="SMART" id="SM00474">
    <property type="entry name" value="35EXOc"/>
    <property type="match status" value="1"/>
</dbReference>
<dbReference type="Pfam" id="PF01367">
    <property type="entry name" value="5_3_exonuc"/>
    <property type="match status" value="1"/>
</dbReference>
<keyword evidence="12 16" id="KW-0238">DNA-binding</keyword>
<evidence type="ECO:0000256" key="16">
    <source>
        <dbReference type="RuleBase" id="RU004460"/>
    </source>
</evidence>
<dbReference type="NCBIfam" id="NF004397">
    <property type="entry name" value="PRK05755.1"/>
    <property type="match status" value="1"/>
</dbReference>
<dbReference type="CDD" id="cd09859">
    <property type="entry name" value="PIN_53EXO"/>
    <property type="match status" value="1"/>
</dbReference>
<dbReference type="Pfam" id="PF00476">
    <property type="entry name" value="DNA_pol_A"/>
    <property type="match status" value="1"/>
</dbReference>
<keyword evidence="7" id="KW-0540">Nuclease</keyword>
<dbReference type="InterPro" id="IPR054690">
    <property type="entry name" value="DNA_polI_exonuclease"/>
</dbReference>
<dbReference type="Proteomes" id="UP000176303">
    <property type="component" value="Unassembled WGS sequence"/>
</dbReference>
<dbReference type="GO" id="GO:0006302">
    <property type="term" value="P:double-strand break repair"/>
    <property type="evidence" value="ECO:0007669"/>
    <property type="project" value="TreeGrafter"/>
</dbReference>
<dbReference type="Pfam" id="PF22619">
    <property type="entry name" value="DNA_polI_exo1"/>
    <property type="match status" value="1"/>
</dbReference>
<evidence type="ECO:0000313" key="21">
    <source>
        <dbReference type="Proteomes" id="UP000176303"/>
    </source>
</evidence>
<dbReference type="Gene3D" id="3.30.70.370">
    <property type="match status" value="1"/>
</dbReference>
<evidence type="ECO:0000256" key="14">
    <source>
        <dbReference type="ARBA" id="ARBA00049244"/>
    </source>
</evidence>
<dbReference type="GO" id="GO:0003887">
    <property type="term" value="F:DNA-directed DNA polymerase activity"/>
    <property type="evidence" value="ECO:0007669"/>
    <property type="project" value="UniProtKB-UniRule"/>
</dbReference>
<name>A0A1F7U3Q2_9BACT</name>
<dbReference type="PRINTS" id="PR00868">
    <property type="entry name" value="DNAPOLI"/>
</dbReference>
<evidence type="ECO:0000256" key="13">
    <source>
        <dbReference type="ARBA" id="ARBA00023204"/>
    </source>
</evidence>
<dbReference type="SUPFAM" id="SSF56672">
    <property type="entry name" value="DNA/RNA polymerases"/>
    <property type="match status" value="1"/>
</dbReference>
<dbReference type="STRING" id="1802391.A3D72_02985"/>
<keyword evidence="8 16" id="KW-0227">DNA damage</keyword>
<gene>
    <name evidence="16" type="primary">polA</name>
    <name evidence="20" type="ORF">A3D72_02985</name>
</gene>
<dbReference type="FunFam" id="1.10.150.20:FF:000002">
    <property type="entry name" value="DNA polymerase I"/>
    <property type="match status" value="1"/>
</dbReference>
<evidence type="ECO:0000259" key="19">
    <source>
        <dbReference type="SMART" id="SM00482"/>
    </source>
</evidence>
<dbReference type="EMBL" id="MGDZ01000046">
    <property type="protein sequence ID" value="OGL72885.1"/>
    <property type="molecule type" value="Genomic_DNA"/>
</dbReference>
<evidence type="ECO:0000256" key="4">
    <source>
        <dbReference type="ARBA" id="ARBA00022679"/>
    </source>
</evidence>
<comment type="similarity">
    <text evidence="1 16">Belongs to the DNA polymerase type-A family.</text>
</comment>
<dbReference type="GO" id="GO:0006261">
    <property type="term" value="P:DNA-templated DNA replication"/>
    <property type="evidence" value="ECO:0007669"/>
    <property type="project" value="UniProtKB-UniRule"/>
</dbReference>
<dbReference type="SUPFAM" id="SSF47807">
    <property type="entry name" value="5' to 3' exonuclease, C-terminal subdomain"/>
    <property type="match status" value="1"/>
</dbReference>
<dbReference type="Gene3D" id="3.30.420.10">
    <property type="entry name" value="Ribonuclease H-like superfamily/Ribonuclease H"/>
    <property type="match status" value="1"/>
</dbReference>
<dbReference type="NCBIfam" id="TIGR00593">
    <property type="entry name" value="pola"/>
    <property type="match status" value="1"/>
</dbReference>
<dbReference type="InterPro" id="IPR018320">
    <property type="entry name" value="DNA_polymerase_1"/>
</dbReference>
<dbReference type="PANTHER" id="PTHR10133:SF27">
    <property type="entry name" value="DNA POLYMERASE NU"/>
    <property type="match status" value="1"/>
</dbReference>
<dbReference type="InterPro" id="IPR019760">
    <property type="entry name" value="DNA-dir_DNA_pol_A_CS"/>
</dbReference>
<dbReference type="PANTHER" id="PTHR10133">
    <property type="entry name" value="DNA POLYMERASE I"/>
    <property type="match status" value="1"/>
</dbReference>
<dbReference type="CDD" id="cd09898">
    <property type="entry name" value="H3TH_53EXO"/>
    <property type="match status" value="1"/>
</dbReference>
<dbReference type="CDD" id="cd08637">
    <property type="entry name" value="DNA_pol_A_pol_I_C"/>
    <property type="match status" value="1"/>
</dbReference>
<dbReference type="InterPro" id="IPR012337">
    <property type="entry name" value="RNaseH-like_sf"/>
</dbReference>
<feature type="domain" description="DNA-directed DNA polymerase family A palm" evidence="19">
    <location>
        <begin position="654"/>
        <end position="860"/>
    </location>
</feature>
<dbReference type="InterPro" id="IPR002562">
    <property type="entry name" value="3'-5'_exonuclease_dom"/>
</dbReference>
<protein>
    <recommendedName>
        <fullName evidence="3 15">DNA polymerase I</fullName>
        <ecNumber evidence="2 15">2.7.7.7</ecNumber>
    </recommendedName>
</protein>
<evidence type="ECO:0000256" key="1">
    <source>
        <dbReference type="ARBA" id="ARBA00007705"/>
    </source>
</evidence>
<evidence type="ECO:0000256" key="15">
    <source>
        <dbReference type="NCBIfam" id="TIGR00593"/>
    </source>
</evidence>
<feature type="domain" description="3'-5' exonuclease" evidence="17">
    <location>
        <begin position="315"/>
        <end position="483"/>
    </location>
</feature>
<proteinExistence type="inferred from homology"/>
<dbReference type="InterPro" id="IPR036397">
    <property type="entry name" value="RNaseH_sf"/>
</dbReference>
<keyword evidence="4 16" id="KW-0808">Transferase</keyword>
<sequence length="903" mass="100333">MEKRQTLLVIDGHALLHRAWHALPPLTAPDGMVVNAVYGFASILFKALKEMNPEYVAVTFDRAGPTFRHEAYKAYKATRVKQPDELYAQIPILEELLRSMDIPVYDAPGFEADDVIATIVSDPKLRQADVRSVILTGDMDTLQLVDDSTSVLTFRRGITDTVTYDENAVRERYGLSPEQMVDYKALRGDPSDNIKGVKGIGEKTATELIKEFGTLDGLYQELKKKDSGITGSVADKLRAGEKEAWESRELVTLRRDAPAKFSLKDAERGEIDRERVVAVLSKLGFKSLVDRLPVGAGAEEAEAPKPGEKKRTRKTFELVAEQDVANRVAVLAKQKVIAILPATRTSDIFGGDLFALAIAGDGETGFYPLDDHRFEALRPILENPKIEKSSHDAKFLVEVLRGHGIELRGLTMDTMIASYLLSPGTRSHDLERLVFQHFGRELPEIGGGQGRLLPQTTEELAPLYAERAGFVWELSGILGVELRKEGHERLFREIELPLIPVLAEMEQTGVEIDVEFLKKMSADFGKRLKNLSTKIYKQASEEFNINSPAQLKTILFEKLKISAAKIRKTATGEQLSTAASELEKLRGSHPIIDLIFEYRELQKLLSTYVDALPALVNQKTGRVHTSYNQAVTATGRLSSSDPNLQNIPVRTELGREIRKAFVAPRGRVLVAADYSQIELRLVTVIAGDRKMLAAFMDGEDIHTRTAADIWGVSPNDVTREQRYAAKAINFGVLYGQGPRGLAESAGISFAEAKEFIDKYFLSHPEIKNYLETTKALAAKLGYVETLFGRRRYLPEIVSGMPQIRAAAERAAINMPVQGSAADLIKLAMVAVRDRLALKFPNAKLIMQVHDELVVECSKDDAAAVGRLMKETMESVHKFPVPIVVDVEIGQNWGVMRDIEDHEH</sequence>
<dbReference type="SUPFAM" id="SSF88723">
    <property type="entry name" value="PIN domain-like"/>
    <property type="match status" value="1"/>
</dbReference>
<evidence type="ECO:0000256" key="10">
    <source>
        <dbReference type="ARBA" id="ARBA00022839"/>
    </source>
</evidence>
<dbReference type="InterPro" id="IPR043502">
    <property type="entry name" value="DNA/RNA_pol_sf"/>
</dbReference>
<keyword evidence="5 16" id="KW-0548">Nucleotidyltransferase</keyword>
<evidence type="ECO:0000256" key="8">
    <source>
        <dbReference type="ARBA" id="ARBA00022763"/>
    </source>
</evidence>
<dbReference type="SMART" id="SM00482">
    <property type="entry name" value="POLAc"/>
    <property type="match status" value="1"/>
</dbReference>
<evidence type="ECO:0000256" key="3">
    <source>
        <dbReference type="ARBA" id="ARBA00020311"/>
    </source>
</evidence>
<evidence type="ECO:0000259" key="18">
    <source>
        <dbReference type="SMART" id="SM00475"/>
    </source>
</evidence>